<evidence type="ECO:0008006" key="5">
    <source>
        <dbReference type="Google" id="ProtNLM"/>
    </source>
</evidence>
<dbReference type="EMBL" id="SDAM02000514">
    <property type="protein sequence ID" value="KAH6824161.1"/>
    <property type="molecule type" value="Genomic_DNA"/>
</dbReference>
<dbReference type="AlphaFoldDB" id="A0AAD4IZ92"/>
<keyword evidence="2" id="KW-0732">Signal</keyword>
<gene>
    <name evidence="3" type="ORF">C2S53_000603</name>
</gene>
<feature type="transmembrane region" description="Helical" evidence="1">
    <location>
        <begin position="45"/>
        <end position="64"/>
    </location>
</feature>
<dbReference type="PANTHER" id="PTHR34672">
    <property type="entry name" value="POLLEN-SPECIFIC ARABINOGALACTA PROTEIN BAN102"/>
    <property type="match status" value="1"/>
</dbReference>
<evidence type="ECO:0000256" key="2">
    <source>
        <dbReference type="SAM" id="SignalP"/>
    </source>
</evidence>
<evidence type="ECO:0000313" key="4">
    <source>
        <dbReference type="Proteomes" id="UP001190926"/>
    </source>
</evidence>
<dbReference type="PANTHER" id="PTHR34672:SF2">
    <property type="entry name" value="ARABINOGALACTAN PROTEIN 23"/>
    <property type="match status" value="1"/>
</dbReference>
<sequence>MEMKKIVCAGLVAASIISVAAATTEDHHSAAPAPGPGSDGAISALPTVGSLVATAIFSFFAICMH</sequence>
<evidence type="ECO:0000256" key="1">
    <source>
        <dbReference type="SAM" id="Phobius"/>
    </source>
</evidence>
<protein>
    <recommendedName>
        <fullName evidence="5">Arabinogalactan peptide 23-like</fullName>
    </recommendedName>
</protein>
<keyword evidence="1" id="KW-0812">Transmembrane</keyword>
<dbReference type="InterPro" id="IPR044702">
    <property type="entry name" value="AGP23/40"/>
</dbReference>
<keyword evidence="1" id="KW-0472">Membrane</keyword>
<reference evidence="3 4" key="1">
    <citation type="journal article" date="2021" name="Nat. Commun.">
        <title>Incipient diploidization of the medicinal plant Perilla within 10,000 years.</title>
        <authorList>
            <person name="Zhang Y."/>
            <person name="Shen Q."/>
            <person name="Leng L."/>
            <person name="Zhang D."/>
            <person name="Chen S."/>
            <person name="Shi Y."/>
            <person name="Ning Z."/>
            <person name="Chen S."/>
        </authorList>
    </citation>
    <scope>NUCLEOTIDE SEQUENCE [LARGE SCALE GENOMIC DNA]</scope>
    <source>
        <strain evidence="4">cv. PC099</strain>
    </source>
</reference>
<keyword evidence="1" id="KW-1133">Transmembrane helix</keyword>
<evidence type="ECO:0000313" key="3">
    <source>
        <dbReference type="EMBL" id="KAH6824161.1"/>
    </source>
</evidence>
<name>A0AAD4IZ92_PERFH</name>
<feature type="chain" id="PRO_5042295108" description="Arabinogalactan peptide 23-like" evidence="2">
    <location>
        <begin position="23"/>
        <end position="65"/>
    </location>
</feature>
<comment type="caution">
    <text evidence="3">The sequence shown here is derived from an EMBL/GenBank/DDBJ whole genome shotgun (WGS) entry which is preliminary data.</text>
</comment>
<accession>A0AAD4IZ92</accession>
<keyword evidence="4" id="KW-1185">Reference proteome</keyword>
<organism evidence="3 4">
    <name type="scientific">Perilla frutescens var. hirtella</name>
    <name type="common">Perilla citriodora</name>
    <name type="synonym">Perilla setoyensis</name>
    <dbReference type="NCBI Taxonomy" id="608512"/>
    <lineage>
        <taxon>Eukaryota</taxon>
        <taxon>Viridiplantae</taxon>
        <taxon>Streptophyta</taxon>
        <taxon>Embryophyta</taxon>
        <taxon>Tracheophyta</taxon>
        <taxon>Spermatophyta</taxon>
        <taxon>Magnoliopsida</taxon>
        <taxon>eudicotyledons</taxon>
        <taxon>Gunneridae</taxon>
        <taxon>Pentapetalae</taxon>
        <taxon>asterids</taxon>
        <taxon>lamiids</taxon>
        <taxon>Lamiales</taxon>
        <taxon>Lamiaceae</taxon>
        <taxon>Nepetoideae</taxon>
        <taxon>Elsholtzieae</taxon>
        <taxon>Perilla</taxon>
    </lineage>
</organism>
<feature type="signal peptide" evidence="2">
    <location>
        <begin position="1"/>
        <end position="22"/>
    </location>
</feature>
<proteinExistence type="predicted"/>
<dbReference type="Proteomes" id="UP001190926">
    <property type="component" value="Unassembled WGS sequence"/>
</dbReference>